<protein>
    <submittedName>
        <fullName evidence="1">Uncharacterized protein</fullName>
    </submittedName>
</protein>
<organism evidence="1">
    <name type="scientific">marine sediment metagenome</name>
    <dbReference type="NCBI Taxonomy" id="412755"/>
    <lineage>
        <taxon>unclassified sequences</taxon>
        <taxon>metagenomes</taxon>
        <taxon>ecological metagenomes</taxon>
    </lineage>
</organism>
<proteinExistence type="predicted"/>
<reference evidence="1" key="1">
    <citation type="journal article" date="2015" name="Nature">
        <title>Complex archaea that bridge the gap between prokaryotes and eukaryotes.</title>
        <authorList>
            <person name="Spang A."/>
            <person name="Saw J.H."/>
            <person name="Jorgensen S.L."/>
            <person name="Zaremba-Niedzwiedzka K."/>
            <person name="Martijn J."/>
            <person name="Lind A.E."/>
            <person name="van Eijk R."/>
            <person name="Schleper C."/>
            <person name="Guy L."/>
            <person name="Ettema T.J."/>
        </authorList>
    </citation>
    <scope>NUCLEOTIDE SEQUENCE</scope>
</reference>
<sequence>MASRPVHPVYASIEDRECDLEQGDILQPTAGLQDILGRFHHHFINEKYSGFLVLTQTCDLVRGRGDPCKARYINLAVIRPLGDVLHDLLQTTCQTIQLADGRVPGLYSLETRDKAQLLLERICNQNAQTEGVFYLHADAGVGIAVSSVALLQVSIAVHAKEHYEALVQARSGRIKRQFQNKLGWLVGHLFSRVATEDWNRREMRQHIKQVLGDILWVSQKEATLAEETGIVSAGLAAEDVYKAIKGSRLPLPKERAAARVGVVVKDVIPRISDPDIRRIRSRLLSDAEFSASCKPPPGA</sequence>
<dbReference type="EMBL" id="LAZR01000092">
    <property type="protein sequence ID" value="KKN92728.1"/>
    <property type="molecule type" value="Genomic_DNA"/>
</dbReference>
<comment type="caution">
    <text evidence="1">The sequence shown here is derived from an EMBL/GenBank/DDBJ whole genome shotgun (WGS) entry which is preliminary data.</text>
</comment>
<gene>
    <name evidence="1" type="ORF">LCGC14_0204710</name>
</gene>
<evidence type="ECO:0000313" key="1">
    <source>
        <dbReference type="EMBL" id="KKN92728.1"/>
    </source>
</evidence>
<dbReference type="AlphaFoldDB" id="A0A0F9XKU3"/>
<name>A0A0F9XKU3_9ZZZZ</name>
<accession>A0A0F9XKU3</accession>